<dbReference type="PANTHER" id="PTHR43194:SF2">
    <property type="entry name" value="PEROXISOMAL MEMBRANE PROTEIN LPX1"/>
    <property type="match status" value="1"/>
</dbReference>
<dbReference type="InterPro" id="IPR029058">
    <property type="entry name" value="AB_hydrolase_fold"/>
</dbReference>
<sequence>MTGEQQDFSDFFYKSDDGLRLHARLYGGAADGRLPAIVCLPGLTRNARDFHHLALHLANDPTTPRLVVAFDYRGRGLSDYSPDPATYSVAVEARDIVTGLNELGVEQAQFIGTSRGGLIMHILAATNPDLMSAAVFNDVGPALEVEGLRQIRDYLDGSRTPKSFGEAVDIQRGIHGAAFPALRSEDWERFVRAIYRDESGVPVLDYDPKLVALFKAMTLEGPLPTLWEQFDLMAGIPMMVIRGENSRLLSVETVAEMERRHPGLIAITAAGQGHAPLLEMASHPETIGRFLRNAAKL</sequence>
<dbReference type="Proteomes" id="UP000643405">
    <property type="component" value="Unassembled WGS sequence"/>
</dbReference>
<evidence type="ECO:0000313" key="2">
    <source>
        <dbReference type="EMBL" id="MBD0415854.1"/>
    </source>
</evidence>
<keyword evidence="3" id="KW-1185">Reference proteome</keyword>
<dbReference type="EMBL" id="JACVVX010000004">
    <property type="protein sequence ID" value="MBD0415854.1"/>
    <property type="molecule type" value="Genomic_DNA"/>
</dbReference>
<name>A0A8J6TZ94_9HYPH</name>
<dbReference type="InterPro" id="IPR050228">
    <property type="entry name" value="Carboxylesterase_BioH"/>
</dbReference>
<dbReference type="SUPFAM" id="SSF53474">
    <property type="entry name" value="alpha/beta-Hydrolases"/>
    <property type="match status" value="1"/>
</dbReference>
<comment type="caution">
    <text evidence="2">The sequence shown here is derived from an EMBL/GenBank/DDBJ whole genome shotgun (WGS) entry which is preliminary data.</text>
</comment>
<organism evidence="2 3">
    <name type="scientific">Oryzicola mucosus</name>
    <dbReference type="NCBI Taxonomy" id="2767425"/>
    <lineage>
        <taxon>Bacteria</taxon>
        <taxon>Pseudomonadati</taxon>
        <taxon>Pseudomonadota</taxon>
        <taxon>Alphaproteobacteria</taxon>
        <taxon>Hyphomicrobiales</taxon>
        <taxon>Phyllobacteriaceae</taxon>
        <taxon>Oryzicola</taxon>
    </lineage>
</organism>
<dbReference type="GO" id="GO:0016787">
    <property type="term" value="F:hydrolase activity"/>
    <property type="evidence" value="ECO:0007669"/>
    <property type="project" value="UniProtKB-KW"/>
</dbReference>
<dbReference type="RefSeq" id="WP_188165282.1">
    <property type="nucleotide sequence ID" value="NZ_JACVVX010000004.1"/>
</dbReference>
<evidence type="ECO:0000313" key="3">
    <source>
        <dbReference type="Proteomes" id="UP000643405"/>
    </source>
</evidence>
<protein>
    <submittedName>
        <fullName evidence="2">Alpha/beta hydrolase</fullName>
    </submittedName>
</protein>
<keyword evidence="2" id="KW-0378">Hydrolase</keyword>
<reference evidence="2" key="1">
    <citation type="submission" date="2020-09" db="EMBL/GenBank/DDBJ databases">
        <title>Genome seq and assembly of Tianweitania sp.</title>
        <authorList>
            <person name="Chhetri G."/>
        </authorList>
    </citation>
    <scope>NUCLEOTIDE SEQUENCE</scope>
    <source>
        <strain evidence="2">Rool2</strain>
    </source>
</reference>
<dbReference type="Gene3D" id="3.40.50.1820">
    <property type="entry name" value="alpha/beta hydrolase"/>
    <property type="match status" value="1"/>
</dbReference>
<accession>A0A8J6TZ94</accession>
<dbReference type="Pfam" id="PF00561">
    <property type="entry name" value="Abhydrolase_1"/>
    <property type="match status" value="1"/>
</dbReference>
<feature type="domain" description="AB hydrolase-1" evidence="1">
    <location>
        <begin position="35"/>
        <end position="144"/>
    </location>
</feature>
<evidence type="ECO:0000259" key="1">
    <source>
        <dbReference type="Pfam" id="PF00561"/>
    </source>
</evidence>
<gene>
    <name evidence="2" type="ORF">ICI42_14420</name>
</gene>
<dbReference type="PANTHER" id="PTHR43194">
    <property type="entry name" value="HYDROLASE ALPHA/BETA FOLD FAMILY"/>
    <property type="match status" value="1"/>
</dbReference>
<proteinExistence type="predicted"/>
<dbReference type="AlphaFoldDB" id="A0A8J6TZ94"/>
<dbReference type="InterPro" id="IPR000073">
    <property type="entry name" value="AB_hydrolase_1"/>
</dbReference>